<dbReference type="InterPro" id="IPR045857">
    <property type="entry name" value="O16G_dom_2"/>
</dbReference>
<accession>A0A8H4P2F0</accession>
<dbReference type="SUPFAM" id="SSF51445">
    <property type="entry name" value="(Trans)glycosidases"/>
    <property type="match status" value="1"/>
</dbReference>
<dbReference type="FunFam" id="3.20.20.80:FF:000064">
    <property type="entry name" value="Oligo-1,6-glucosidase"/>
    <property type="match status" value="2"/>
</dbReference>
<dbReference type="Pfam" id="PF00128">
    <property type="entry name" value="Alpha-amylase"/>
    <property type="match status" value="1"/>
</dbReference>
<keyword evidence="2" id="KW-0378">Hydrolase</keyword>
<dbReference type="OrthoDB" id="1740265at2759"/>
<dbReference type="SUPFAM" id="SSF51011">
    <property type="entry name" value="Glycosyl hydrolase domain"/>
    <property type="match status" value="1"/>
</dbReference>
<dbReference type="SMART" id="SM00642">
    <property type="entry name" value="Aamy"/>
    <property type="match status" value="1"/>
</dbReference>
<comment type="caution">
    <text evidence="6">The sequence shown here is derived from an EMBL/GenBank/DDBJ whole genome shotgun (WGS) entry which is preliminary data.</text>
</comment>
<dbReference type="GO" id="GO:0004575">
    <property type="term" value="F:sucrose alpha-glucosidase activity"/>
    <property type="evidence" value="ECO:0007669"/>
    <property type="project" value="TreeGrafter"/>
</dbReference>
<dbReference type="CDD" id="cd11333">
    <property type="entry name" value="AmyAc_SI_OligoGlu_DGase"/>
    <property type="match status" value="1"/>
</dbReference>
<dbReference type="InterPro" id="IPR013780">
    <property type="entry name" value="Glyco_hydro_b"/>
</dbReference>
<dbReference type="PANTHER" id="PTHR10357:SF232">
    <property type="entry name" value="GLYCOSYL HYDROLASE FAMILY 13 CATALYTIC DOMAIN-CONTAINING PROTEIN"/>
    <property type="match status" value="1"/>
</dbReference>
<dbReference type="AlphaFoldDB" id="A0A8H4P2F0"/>
<keyword evidence="4" id="KW-0462">Maltose metabolism</keyword>
<evidence type="ECO:0000256" key="2">
    <source>
        <dbReference type="ARBA" id="ARBA00022801"/>
    </source>
</evidence>
<evidence type="ECO:0000256" key="3">
    <source>
        <dbReference type="ARBA" id="ARBA00023295"/>
    </source>
</evidence>
<feature type="domain" description="Glycosyl hydrolase family 13 catalytic" evidence="5">
    <location>
        <begin position="21"/>
        <end position="443"/>
    </location>
</feature>
<dbReference type="GO" id="GO:0000025">
    <property type="term" value="P:maltose catabolic process"/>
    <property type="evidence" value="ECO:0007669"/>
    <property type="project" value="TreeGrafter"/>
</dbReference>
<sequence>MGDVSGKALERKWWKEAIVYQIYPASFLDTDADGVGNINGIIAKLDYLKELGVDILWLSPIYESPQKDMGYDISNYRGIHRPYGTMDDVHRLSDELKSRDMKLIMDLVVNHTSNQHPWFIESASSKLSSRQDWYIWRKPKYDGQGQRQPPNNWCSLFDEMESAWTYDSKTDEYYLSLFSPFQADLNWETPFVREEVCDILRFWLDKGVSGFRMDVINLICKDQMFPDAEIRHPGRQYQPAECYFANGIRLMDYLQEMKSSVFSKYNTLTVGEMPYLEDEKERLKMVEAEEGALNMIFTFEMMGLDIVPEKGRFSNKPWSVDDLKNVIAKSCRIIAKNGWHTLFCENHDQPRSVTRFCDDSDEHRVAGTKLLSIMQTSLPGTLYLYQGEELGMRNMPKSWTPDEYKDIESVKYWKNICAQFAEGSAEMEEAKHLLRLKARDNARTPMQWDSTSNGGFCPPGVKPWMRVNDDYTLVNAALQSSAGRANDRTMLVPCYRFWQRAIETRKRHADLFVYGEFDILNNTHPNVFAFRRSTNSGHSFTILNLSKDEVDFTFPAGQGVQHWALGSYDSLSMERPKTGVIRLLPWEGLLGIAQKALRRGLH</sequence>
<dbReference type="PANTHER" id="PTHR10357">
    <property type="entry name" value="ALPHA-AMYLASE FAMILY MEMBER"/>
    <property type="match status" value="1"/>
</dbReference>
<dbReference type="GO" id="GO:0033934">
    <property type="term" value="F:glucan 1,4-alpha-maltotriohydrolase activity"/>
    <property type="evidence" value="ECO:0007669"/>
    <property type="project" value="TreeGrafter"/>
</dbReference>
<dbReference type="GO" id="GO:0004556">
    <property type="term" value="F:alpha-amylase activity"/>
    <property type="evidence" value="ECO:0007669"/>
    <property type="project" value="TreeGrafter"/>
</dbReference>
<dbReference type="GO" id="GO:0005987">
    <property type="term" value="P:sucrose catabolic process"/>
    <property type="evidence" value="ECO:0007669"/>
    <property type="project" value="TreeGrafter"/>
</dbReference>
<comment type="similarity">
    <text evidence="1">Belongs to the glycosyl hydrolase 13 family.</text>
</comment>
<dbReference type="Gene3D" id="3.20.20.80">
    <property type="entry name" value="Glycosidases"/>
    <property type="match status" value="1"/>
</dbReference>
<proteinExistence type="inferred from homology"/>
<evidence type="ECO:0000259" key="5">
    <source>
        <dbReference type="SMART" id="SM00642"/>
    </source>
</evidence>
<dbReference type="Gene3D" id="3.90.400.10">
    <property type="entry name" value="Oligo-1,6-glucosidase, Domain 2"/>
    <property type="match status" value="1"/>
</dbReference>
<dbReference type="GO" id="GO:0004574">
    <property type="term" value="F:oligo-1,6-glucosidase activity"/>
    <property type="evidence" value="ECO:0007669"/>
    <property type="project" value="TreeGrafter"/>
</dbReference>
<evidence type="ECO:0000313" key="6">
    <source>
        <dbReference type="EMBL" id="KAF4454638.1"/>
    </source>
</evidence>
<dbReference type="InterPro" id="IPR006047">
    <property type="entry name" value="GH13_cat_dom"/>
</dbReference>
<gene>
    <name evidence="6" type="ORF">F53441_2872</name>
</gene>
<keyword evidence="3" id="KW-0326">Glycosidase</keyword>
<organism evidence="6 7">
    <name type="scientific">Fusarium austroafricanum</name>
    <dbReference type="NCBI Taxonomy" id="2364996"/>
    <lineage>
        <taxon>Eukaryota</taxon>
        <taxon>Fungi</taxon>
        <taxon>Dikarya</taxon>
        <taxon>Ascomycota</taxon>
        <taxon>Pezizomycotina</taxon>
        <taxon>Sordariomycetes</taxon>
        <taxon>Hypocreomycetidae</taxon>
        <taxon>Hypocreales</taxon>
        <taxon>Nectriaceae</taxon>
        <taxon>Fusarium</taxon>
        <taxon>Fusarium concolor species complex</taxon>
    </lineage>
</organism>
<evidence type="ECO:0000313" key="7">
    <source>
        <dbReference type="Proteomes" id="UP000605986"/>
    </source>
</evidence>
<reference evidence="6" key="1">
    <citation type="submission" date="2020-01" db="EMBL/GenBank/DDBJ databases">
        <title>Identification and distribution of gene clusters putatively required for synthesis of sphingolipid metabolism inhibitors in phylogenetically diverse species of the filamentous fungus Fusarium.</title>
        <authorList>
            <person name="Kim H.-S."/>
            <person name="Busman M."/>
            <person name="Brown D.W."/>
            <person name="Divon H."/>
            <person name="Uhlig S."/>
            <person name="Proctor R.H."/>
        </authorList>
    </citation>
    <scope>NUCLEOTIDE SEQUENCE</scope>
    <source>
        <strain evidence="6">NRRL 53441</strain>
    </source>
</reference>
<dbReference type="Proteomes" id="UP000605986">
    <property type="component" value="Unassembled WGS sequence"/>
</dbReference>
<evidence type="ECO:0000256" key="1">
    <source>
        <dbReference type="ARBA" id="ARBA00008061"/>
    </source>
</evidence>
<keyword evidence="7" id="KW-1185">Reference proteome</keyword>
<protein>
    <recommendedName>
        <fullName evidence="5">Glycosyl hydrolase family 13 catalytic domain-containing protein</fullName>
    </recommendedName>
</protein>
<evidence type="ECO:0000256" key="4">
    <source>
        <dbReference type="ARBA" id="ARBA00026248"/>
    </source>
</evidence>
<name>A0A8H4P2F0_9HYPO</name>
<dbReference type="InterPro" id="IPR017853">
    <property type="entry name" value="GH"/>
</dbReference>
<dbReference type="EMBL" id="JAADJG010000118">
    <property type="protein sequence ID" value="KAF4454638.1"/>
    <property type="molecule type" value="Genomic_DNA"/>
</dbReference>
<dbReference type="Gene3D" id="2.60.40.1180">
    <property type="entry name" value="Golgi alpha-mannosidase II"/>
    <property type="match status" value="1"/>
</dbReference>